<feature type="region of interest" description="Disordered" evidence="1">
    <location>
        <begin position="1"/>
        <end position="36"/>
    </location>
</feature>
<protein>
    <submittedName>
        <fullName evidence="2">Uncharacterized protein</fullName>
    </submittedName>
</protein>
<dbReference type="AlphaFoldDB" id="A0A2U1MFV9"/>
<name>A0A2U1MFV9_ARTAN</name>
<reference evidence="2 3" key="1">
    <citation type="journal article" date="2018" name="Mol. Plant">
        <title>The genome of Artemisia annua provides insight into the evolution of Asteraceae family and artemisinin biosynthesis.</title>
        <authorList>
            <person name="Shen Q."/>
            <person name="Zhang L."/>
            <person name="Liao Z."/>
            <person name="Wang S."/>
            <person name="Yan T."/>
            <person name="Shi P."/>
            <person name="Liu M."/>
            <person name="Fu X."/>
            <person name="Pan Q."/>
            <person name="Wang Y."/>
            <person name="Lv Z."/>
            <person name="Lu X."/>
            <person name="Zhang F."/>
            <person name="Jiang W."/>
            <person name="Ma Y."/>
            <person name="Chen M."/>
            <person name="Hao X."/>
            <person name="Li L."/>
            <person name="Tang Y."/>
            <person name="Lv G."/>
            <person name="Zhou Y."/>
            <person name="Sun X."/>
            <person name="Brodelius P.E."/>
            <person name="Rose J.K.C."/>
            <person name="Tang K."/>
        </authorList>
    </citation>
    <scope>NUCLEOTIDE SEQUENCE [LARGE SCALE GENOMIC DNA]</scope>
    <source>
        <strain evidence="3">cv. Huhao1</strain>
        <tissue evidence="2">Leaf</tissue>
    </source>
</reference>
<evidence type="ECO:0000256" key="1">
    <source>
        <dbReference type="SAM" id="MobiDB-lite"/>
    </source>
</evidence>
<gene>
    <name evidence="2" type="ORF">CTI12_AA322320</name>
</gene>
<comment type="caution">
    <text evidence="2">The sequence shown here is derived from an EMBL/GenBank/DDBJ whole genome shotgun (WGS) entry which is preliminary data.</text>
</comment>
<evidence type="ECO:0000313" key="3">
    <source>
        <dbReference type="Proteomes" id="UP000245207"/>
    </source>
</evidence>
<proteinExistence type="predicted"/>
<evidence type="ECO:0000313" key="2">
    <source>
        <dbReference type="EMBL" id="PWA60086.1"/>
    </source>
</evidence>
<dbReference type="EMBL" id="PKPP01005444">
    <property type="protein sequence ID" value="PWA60086.1"/>
    <property type="molecule type" value="Genomic_DNA"/>
</dbReference>
<dbReference type="Proteomes" id="UP000245207">
    <property type="component" value="Unassembled WGS sequence"/>
</dbReference>
<accession>A0A2U1MFV9</accession>
<sequence>MRGKQRQYSGDASSDESADKETGTGGLQEGTVTVGKCTGGLGYVRNTAEHGKARVIEDASEQQSAGLKNRINEYISHDEKYASKRNADEIAKAAEEQSSSKISNQVPVESDEQMALRLQNMLAMIVADPVLKAKYNELQSNRSLSKDEKGQILVEFINRRNEQVTFDQFIKPFKKDRSQRFVPIGEEDAEWLRKRVKIVDQQPAKEVHQETPEIAEGVASEKEKGFVVNILFSYNS</sequence>
<feature type="compositionally biased region" description="Polar residues" evidence="1">
    <location>
        <begin position="1"/>
        <end position="12"/>
    </location>
</feature>
<organism evidence="2 3">
    <name type="scientific">Artemisia annua</name>
    <name type="common">Sweet wormwood</name>
    <dbReference type="NCBI Taxonomy" id="35608"/>
    <lineage>
        <taxon>Eukaryota</taxon>
        <taxon>Viridiplantae</taxon>
        <taxon>Streptophyta</taxon>
        <taxon>Embryophyta</taxon>
        <taxon>Tracheophyta</taxon>
        <taxon>Spermatophyta</taxon>
        <taxon>Magnoliopsida</taxon>
        <taxon>eudicotyledons</taxon>
        <taxon>Gunneridae</taxon>
        <taxon>Pentapetalae</taxon>
        <taxon>asterids</taxon>
        <taxon>campanulids</taxon>
        <taxon>Asterales</taxon>
        <taxon>Asteraceae</taxon>
        <taxon>Asteroideae</taxon>
        <taxon>Anthemideae</taxon>
        <taxon>Artemisiinae</taxon>
        <taxon>Artemisia</taxon>
    </lineage>
</organism>
<keyword evidence="3" id="KW-1185">Reference proteome</keyword>